<protein>
    <submittedName>
        <fullName evidence="1">Uncharacterized protein</fullName>
    </submittedName>
</protein>
<evidence type="ECO:0000313" key="1">
    <source>
        <dbReference type="EMBL" id="SVB18391.1"/>
    </source>
</evidence>
<dbReference type="EMBL" id="UINC01031793">
    <property type="protein sequence ID" value="SVB18391.1"/>
    <property type="molecule type" value="Genomic_DNA"/>
</dbReference>
<proteinExistence type="predicted"/>
<feature type="non-terminal residue" evidence="1">
    <location>
        <position position="1"/>
    </location>
</feature>
<sequence>WLFFIIRCLDLTFWIMKMTTYILQDIVLKMFLVRWYLVIGELAIQVYSDKVENPEIQIESILDNLDAIPEPENQSKNNLPKKIKKISEASRNEILYHTWSVEWIKVKEIYINLINSIAREHHPNSEQPIYEVKLSGLLASGLHLSEQIATIQTYPFVNKILDLRVSHALMTRDASDFLTNNQVLSWVRKHKLGHIFKYSLLLFKIIQKKHPALLFRDFAFTLAGEGCKRWLYLYLHDKIAVETNTLYKIPKNSSPKTD</sequence>
<gene>
    <name evidence="1" type="ORF">METZ01_LOCUS171245</name>
</gene>
<reference evidence="1" key="1">
    <citation type="submission" date="2018-05" db="EMBL/GenBank/DDBJ databases">
        <authorList>
            <person name="Lanie J.A."/>
            <person name="Ng W.-L."/>
            <person name="Kazmierczak K.M."/>
            <person name="Andrzejewski T.M."/>
            <person name="Davidsen T.M."/>
            <person name="Wayne K.J."/>
            <person name="Tettelin H."/>
            <person name="Glass J.I."/>
            <person name="Rusch D."/>
            <person name="Podicherti R."/>
            <person name="Tsui H.-C.T."/>
            <person name="Winkler M.E."/>
        </authorList>
    </citation>
    <scope>NUCLEOTIDE SEQUENCE</scope>
</reference>
<organism evidence="1">
    <name type="scientific">marine metagenome</name>
    <dbReference type="NCBI Taxonomy" id="408172"/>
    <lineage>
        <taxon>unclassified sequences</taxon>
        <taxon>metagenomes</taxon>
        <taxon>ecological metagenomes</taxon>
    </lineage>
</organism>
<dbReference type="AlphaFoldDB" id="A0A382BY19"/>
<accession>A0A382BY19</accession>
<name>A0A382BY19_9ZZZZ</name>